<dbReference type="GO" id="GO:0016020">
    <property type="term" value="C:membrane"/>
    <property type="evidence" value="ECO:0007669"/>
    <property type="project" value="UniProtKB-SubCell"/>
</dbReference>
<dbReference type="Proteomes" id="UP000218334">
    <property type="component" value="Unassembled WGS sequence"/>
</dbReference>
<dbReference type="PANTHER" id="PTHR31595:SF57">
    <property type="entry name" value="OS04G0481900 PROTEIN"/>
    <property type="match status" value="1"/>
</dbReference>
<evidence type="ECO:0000313" key="10">
    <source>
        <dbReference type="EMBL" id="PBK74916.1"/>
    </source>
</evidence>
<evidence type="ECO:0000259" key="9">
    <source>
        <dbReference type="Pfam" id="PF13813"/>
    </source>
</evidence>
<comment type="similarity">
    <text evidence="3">Belongs to the wax synthase family.</text>
</comment>
<feature type="domain" description="Wax synthase" evidence="9">
    <location>
        <begin position="273"/>
        <end position="351"/>
    </location>
</feature>
<organism evidence="10 11">
    <name type="scientific">Armillaria solidipes</name>
    <dbReference type="NCBI Taxonomy" id="1076256"/>
    <lineage>
        <taxon>Eukaryota</taxon>
        <taxon>Fungi</taxon>
        <taxon>Dikarya</taxon>
        <taxon>Basidiomycota</taxon>
        <taxon>Agaricomycotina</taxon>
        <taxon>Agaricomycetes</taxon>
        <taxon>Agaricomycetidae</taxon>
        <taxon>Agaricales</taxon>
        <taxon>Marasmiineae</taxon>
        <taxon>Physalacriaceae</taxon>
        <taxon>Armillaria</taxon>
    </lineage>
</organism>
<keyword evidence="4" id="KW-0808">Transferase</keyword>
<evidence type="ECO:0000256" key="6">
    <source>
        <dbReference type="ARBA" id="ARBA00022989"/>
    </source>
</evidence>
<evidence type="ECO:0000256" key="7">
    <source>
        <dbReference type="ARBA" id="ARBA00023136"/>
    </source>
</evidence>
<comment type="subcellular location">
    <subcellularLocation>
        <location evidence="1">Membrane</location>
        <topology evidence="1">Multi-pass membrane protein</topology>
    </subcellularLocation>
</comment>
<feature type="transmembrane region" description="Helical" evidence="8">
    <location>
        <begin position="58"/>
        <end position="80"/>
    </location>
</feature>
<dbReference type="EMBL" id="KZ293418">
    <property type="protein sequence ID" value="PBK74916.1"/>
    <property type="molecule type" value="Genomic_DNA"/>
</dbReference>
<evidence type="ECO:0000256" key="3">
    <source>
        <dbReference type="ARBA" id="ARBA00007282"/>
    </source>
</evidence>
<feature type="transmembrane region" description="Helical" evidence="8">
    <location>
        <begin position="312"/>
        <end position="330"/>
    </location>
</feature>
<reference evidence="11" key="1">
    <citation type="journal article" date="2017" name="Nat. Ecol. Evol.">
        <title>Genome expansion and lineage-specific genetic innovations in the forest pathogenic fungi Armillaria.</title>
        <authorList>
            <person name="Sipos G."/>
            <person name="Prasanna A.N."/>
            <person name="Walter M.C."/>
            <person name="O'Connor E."/>
            <person name="Balint B."/>
            <person name="Krizsan K."/>
            <person name="Kiss B."/>
            <person name="Hess J."/>
            <person name="Varga T."/>
            <person name="Slot J."/>
            <person name="Riley R."/>
            <person name="Boka B."/>
            <person name="Rigling D."/>
            <person name="Barry K."/>
            <person name="Lee J."/>
            <person name="Mihaltcheva S."/>
            <person name="LaButti K."/>
            <person name="Lipzen A."/>
            <person name="Waldron R."/>
            <person name="Moloney N.M."/>
            <person name="Sperisen C."/>
            <person name="Kredics L."/>
            <person name="Vagvoelgyi C."/>
            <person name="Patrignani A."/>
            <person name="Fitzpatrick D."/>
            <person name="Nagy I."/>
            <person name="Doyle S."/>
            <person name="Anderson J.B."/>
            <person name="Grigoriev I.V."/>
            <person name="Gueldener U."/>
            <person name="Muensterkoetter M."/>
            <person name="Nagy L.G."/>
        </authorList>
    </citation>
    <scope>NUCLEOTIDE SEQUENCE [LARGE SCALE GENOMIC DNA]</scope>
    <source>
        <strain evidence="11">28-4</strain>
    </source>
</reference>
<protein>
    <recommendedName>
        <fullName evidence="9">Wax synthase domain-containing protein</fullName>
    </recommendedName>
</protein>
<keyword evidence="7 8" id="KW-0472">Membrane</keyword>
<dbReference type="GO" id="GO:0008374">
    <property type="term" value="F:O-acyltransferase activity"/>
    <property type="evidence" value="ECO:0007669"/>
    <property type="project" value="InterPro"/>
</dbReference>
<evidence type="ECO:0000256" key="8">
    <source>
        <dbReference type="SAM" id="Phobius"/>
    </source>
</evidence>
<dbReference type="GO" id="GO:0006629">
    <property type="term" value="P:lipid metabolic process"/>
    <property type="evidence" value="ECO:0007669"/>
    <property type="project" value="InterPro"/>
</dbReference>
<evidence type="ECO:0000256" key="2">
    <source>
        <dbReference type="ARBA" id="ARBA00005179"/>
    </source>
</evidence>
<name>A0A2H3CHZ0_9AGAR</name>
<evidence type="ECO:0000256" key="4">
    <source>
        <dbReference type="ARBA" id="ARBA00022679"/>
    </source>
</evidence>
<dbReference type="PANTHER" id="PTHR31595">
    <property type="entry name" value="LONG-CHAIN-ALCOHOL O-FATTY-ACYLTRANSFERASE 3-RELATED"/>
    <property type="match status" value="1"/>
</dbReference>
<feature type="transmembrane region" description="Helical" evidence="8">
    <location>
        <begin position="206"/>
        <end position="225"/>
    </location>
</feature>
<dbReference type="STRING" id="1076256.A0A2H3CHZ0"/>
<proteinExistence type="inferred from homology"/>
<evidence type="ECO:0000256" key="5">
    <source>
        <dbReference type="ARBA" id="ARBA00022692"/>
    </source>
</evidence>
<evidence type="ECO:0000256" key="1">
    <source>
        <dbReference type="ARBA" id="ARBA00004141"/>
    </source>
</evidence>
<dbReference type="Pfam" id="PF13813">
    <property type="entry name" value="MBOAT_2"/>
    <property type="match status" value="1"/>
</dbReference>
<evidence type="ECO:0000313" key="11">
    <source>
        <dbReference type="Proteomes" id="UP000218334"/>
    </source>
</evidence>
<dbReference type="InterPro" id="IPR044851">
    <property type="entry name" value="Wax_synthase"/>
</dbReference>
<sequence length="428" mass="47983">MSHLFQELGAGAYQAFRTIIPEPHNRIPISLDAIPSILVSYVPFLFMAFLARQENTYIIRLLLLPTVITASLGTSFRYYWTIPMMNTCNWGSCLGAFVIIGKALDYAFQKDGMLRVDEVRPGQSKGKATANGSANGHINPPVGGRSIAPWLTDVVQLTTSMRGISWKYGQDTYVPKETRPLHRGPFVNATILAMVKNFLIMDILEFVLKLFPGVGSVFGGSMFYYSLPPISRYAVSTFIHILSGRCLLAGFEAIYQLVTVVAVGIFNDSPLVWPPILDSPWLSESMHECWSKRWHQLLRRTFMVYGGYPGKWIAGDFGMVLGIFIASGLYHELSMYAMGRGLDSAPVIFFALQAPILVIERLWRRITGRRVGGWYGRLWVYFVMFVLGQPMINSWHRRGLAGGLILPPFLSPTRLLVPISLRFINPSG</sequence>
<dbReference type="InterPro" id="IPR032805">
    <property type="entry name" value="Wax_synthase_dom"/>
</dbReference>
<keyword evidence="6 8" id="KW-1133">Transmembrane helix</keyword>
<comment type="pathway">
    <text evidence="2">Secondary metabolite biosynthesis.</text>
</comment>
<feature type="transmembrane region" description="Helical" evidence="8">
    <location>
        <begin position="371"/>
        <end position="388"/>
    </location>
</feature>
<feature type="transmembrane region" description="Helical" evidence="8">
    <location>
        <begin position="33"/>
        <end position="51"/>
    </location>
</feature>
<keyword evidence="11" id="KW-1185">Reference proteome</keyword>
<accession>A0A2H3CHZ0</accession>
<feature type="transmembrane region" description="Helical" evidence="8">
    <location>
        <begin position="246"/>
        <end position="266"/>
    </location>
</feature>
<dbReference type="AlphaFoldDB" id="A0A2H3CHZ0"/>
<gene>
    <name evidence="10" type="ORF">ARMSODRAFT_950974</name>
</gene>
<keyword evidence="5 8" id="KW-0812">Transmembrane</keyword>